<evidence type="ECO:0000313" key="2">
    <source>
        <dbReference type="EMBL" id="MCS4122418.1"/>
    </source>
</evidence>
<dbReference type="RefSeq" id="WP_259040331.1">
    <property type="nucleotide sequence ID" value="NZ_JANUAB010000008.1"/>
</dbReference>
<organism evidence="2 3">
    <name type="scientific">Salinibacter ruber</name>
    <dbReference type="NCBI Taxonomy" id="146919"/>
    <lineage>
        <taxon>Bacteria</taxon>
        <taxon>Pseudomonadati</taxon>
        <taxon>Rhodothermota</taxon>
        <taxon>Rhodothermia</taxon>
        <taxon>Rhodothermales</taxon>
        <taxon>Salinibacteraceae</taxon>
        <taxon>Salinibacter</taxon>
    </lineage>
</organism>
<protein>
    <submittedName>
        <fullName evidence="2">Uncharacterized protein</fullName>
    </submittedName>
</protein>
<proteinExistence type="predicted"/>
<evidence type="ECO:0000313" key="3">
    <source>
        <dbReference type="Proteomes" id="UP001155144"/>
    </source>
</evidence>
<dbReference type="EMBL" id="JANUBL010000005">
    <property type="protein sequence ID" value="MCS4122418.1"/>
    <property type="molecule type" value="Genomic_DNA"/>
</dbReference>
<gene>
    <name evidence="2" type="ORF">GGP45_002778</name>
</gene>
<reference evidence="2" key="1">
    <citation type="submission" date="2022-08" db="EMBL/GenBank/DDBJ databases">
        <title>Genomic Encyclopedia of Type Strains, Phase V (KMG-V): Genome sequencing to study the core and pangenomes of soil and plant-associated prokaryotes.</title>
        <authorList>
            <person name="Whitman W."/>
        </authorList>
    </citation>
    <scope>NUCLEOTIDE SEQUENCE</scope>
    <source>
        <strain evidence="2">SP3026</strain>
    </source>
</reference>
<evidence type="ECO:0000256" key="1">
    <source>
        <dbReference type="SAM" id="MobiDB-lite"/>
    </source>
</evidence>
<feature type="region of interest" description="Disordered" evidence="1">
    <location>
        <begin position="1"/>
        <end position="26"/>
    </location>
</feature>
<dbReference type="AlphaFoldDB" id="A0A9X2V818"/>
<comment type="caution">
    <text evidence="2">The sequence shown here is derived from an EMBL/GenBank/DDBJ whole genome shotgun (WGS) entry which is preliminary data.</text>
</comment>
<accession>A0A9X2V818</accession>
<dbReference type="Proteomes" id="UP001155144">
    <property type="component" value="Unassembled WGS sequence"/>
</dbReference>
<sequence>MLKPLAPVPSNDPGEGHSTVSRSRQQVDKSFSGLRCRLVNQVQVRFWYGL</sequence>
<name>A0A9X2V818_9BACT</name>